<feature type="transmembrane region" description="Helical" evidence="6">
    <location>
        <begin position="35"/>
        <end position="57"/>
    </location>
</feature>
<evidence type="ECO:0000256" key="4">
    <source>
        <dbReference type="ARBA" id="ARBA00022989"/>
    </source>
</evidence>
<dbReference type="PANTHER" id="PTHR28144:SF1">
    <property type="entry name" value="ER MEMBRANE PROTEIN COMPLEX SUBUNIT 5"/>
    <property type="match status" value="1"/>
</dbReference>
<evidence type="ECO:0000256" key="3">
    <source>
        <dbReference type="ARBA" id="ARBA00022692"/>
    </source>
</evidence>
<keyword evidence="3 6" id="KW-0812">Transmembrane</keyword>
<evidence type="ECO:0000256" key="7">
    <source>
        <dbReference type="SAM" id="SignalP"/>
    </source>
</evidence>
<evidence type="ECO:0000313" key="10">
    <source>
        <dbReference type="RefSeq" id="XP_033580439.1"/>
    </source>
</evidence>
<name>A0A6A6YZX2_9PEZI</name>
<keyword evidence="7" id="KW-0732">Signal</keyword>
<reference evidence="10" key="3">
    <citation type="submission" date="2025-04" db="UniProtKB">
        <authorList>
            <consortium name="RefSeq"/>
        </authorList>
    </citation>
    <scope>IDENTIFICATION</scope>
    <source>
        <strain evidence="10">CBS 304.34</strain>
    </source>
</reference>
<keyword evidence="4 6" id="KW-1133">Transmembrane helix</keyword>
<sequence>MTLISTSLNSLGLVLLTHAVYSAHEHSLLPTTATLPLDITIELLTAVLLLCIGIVLASPDLKPINWSVWGGKLSREEHKAAVKAGDVTERDPYVQLDIRRGFLDIRGKRQEFADWDIMTGLPSYRTGY</sequence>
<dbReference type="OrthoDB" id="44756at2759"/>
<proteinExistence type="inferred from homology"/>
<comment type="similarity">
    <text evidence="2">Belongs to the membrane magnesium transporter (TC 1.A.67) family.</text>
</comment>
<accession>A0A6A6YZX2</accession>
<dbReference type="GO" id="GO:0072546">
    <property type="term" value="C:EMC complex"/>
    <property type="evidence" value="ECO:0007669"/>
    <property type="project" value="TreeGrafter"/>
</dbReference>
<dbReference type="Proteomes" id="UP000504636">
    <property type="component" value="Unplaced"/>
</dbReference>
<feature type="chain" id="PRO_5044629517" description="Magnesium transporter" evidence="7">
    <location>
        <begin position="23"/>
        <end position="128"/>
    </location>
</feature>
<keyword evidence="9" id="KW-1185">Reference proteome</keyword>
<dbReference type="GeneID" id="54468699"/>
<evidence type="ECO:0000256" key="6">
    <source>
        <dbReference type="SAM" id="Phobius"/>
    </source>
</evidence>
<evidence type="ECO:0000313" key="9">
    <source>
        <dbReference type="Proteomes" id="UP000504636"/>
    </source>
</evidence>
<dbReference type="GO" id="GO:0034975">
    <property type="term" value="P:protein folding in endoplasmic reticulum"/>
    <property type="evidence" value="ECO:0007669"/>
    <property type="project" value="TreeGrafter"/>
</dbReference>
<dbReference type="RefSeq" id="XP_033580439.1">
    <property type="nucleotide sequence ID" value="XM_033727806.1"/>
</dbReference>
<reference evidence="10" key="2">
    <citation type="submission" date="2020-04" db="EMBL/GenBank/DDBJ databases">
        <authorList>
            <consortium name="NCBI Genome Project"/>
        </authorList>
    </citation>
    <scope>NUCLEOTIDE SEQUENCE</scope>
    <source>
        <strain evidence="10">CBS 304.34</strain>
    </source>
</reference>
<dbReference type="AlphaFoldDB" id="A0A6A6YZX2"/>
<dbReference type="InterPro" id="IPR018937">
    <property type="entry name" value="MMgT"/>
</dbReference>
<dbReference type="InterPro" id="IPR053279">
    <property type="entry name" value="EMC_subunit"/>
</dbReference>
<feature type="signal peptide" evidence="7">
    <location>
        <begin position="1"/>
        <end position="22"/>
    </location>
</feature>
<comment type="subcellular location">
    <subcellularLocation>
        <location evidence="1">Endomembrane system</location>
        <topology evidence="1">Multi-pass membrane protein</topology>
    </subcellularLocation>
</comment>
<keyword evidence="5 6" id="KW-0472">Membrane</keyword>
<protein>
    <recommendedName>
        <fullName evidence="11">Magnesium transporter</fullName>
    </recommendedName>
</protein>
<reference evidence="8 10" key="1">
    <citation type="journal article" date="2020" name="Stud. Mycol.">
        <title>101 Dothideomycetes genomes: a test case for predicting lifestyles and emergence of pathogens.</title>
        <authorList>
            <person name="Haridas S."/>
            <person name="Albert R."/>
            <person name="Binder M."/>
            <person name="Bloem J."/>
            <person name="Labutti K."/>
            <person name="Salamov A."/>
            <person name="Andreopoulos B."/>
            <person name="Baker S."/>
            <person name="Barry K."/>
            <person name="Bills G."/>
            <person name="Bluhm B."/>
            <person name="Cannon C."/>
            <person name="Castanera R."/>
            <person name="Culley D."/>
            <person name="Daum C."/>
            <person name="Ezra D."/>
            <person name="Gonzalez J."/>
            <person name="Henrissat B."/>
            <person name="Kuo A."/>
            <person name="Liang C."/>
            <person name="Lipzen A."/>
            <person name="Lutzoni F."/>
            <person name="Magnuson J."/>
            <person name="Mondo S."/>
            <person name="Nolan M."/>
            <person name="Ohm R."/>
            <person name="Pangilinan J."/>
            <person name="Park H.-J."/>
            <person name="Ramirez L."/>
            <person name="Alfaro M."/>
            <person name="Sun H."/>
            <person name="Tritt A."/>
            <person name="Yoshinaga Y."/>
            <person name="Zwiers L.-H."/>
            <person name="Turgeon B."/>
            <person name="Goodwin S."/>
            <person name="Spatafora J."/>
            <person name="Crous P."/>
            <person name="Grigoriev I."/>
        </authorList>
    </citation>
    <scope>NUCLEOTIDE SEQUENCE</scope>
    <source>
        <strain evidence="8 10">CBS 304.34</strain>
    </source>
</reference>
<dbReference type="EMBL" id="MU003696">
    <property type="protein sequence ID" value="KAF2813475.1"/>
    <property type="molecule type" value="Genomic_DNA"/>
</dbReference>
<evidence type="ECO:0000256" key="2">
    <source>
        <dbReference type="ARBA" id="ARBA00006109"/>
    </source>
</evidence>
<evidence type="ECO:0000256" key="1">
    <source>
        <dbReference type="ARBA" id="ARBA00004127"/>
    </source>
</evidence>
<evidence type="ECO:0000256" key="5">
    <source>
        <dbReference type="ARBA" id="ARBA00023136"/>
    </source>
</evidence>
<organism evidence="8">
    <name type="scientific">Mytilinidion resinicola</name>
    <dbReference type="NCBI Taxonomy" id="574789"/>
    <lineage>
        <taxon>Eukaryota</taxon>
        <taxon>Fungi</taxon>
        <taxon>Dikarya</taxon>
        <taxon>Ascomycota</taxon>
        <taxon>Pezizomycotina</taxon>
        <taxon>Dothideomycetes</taxon>
        <taxon>Pleosporomycetidae</taxon>
        <taxon>Mytilinidiales</taxon>
        <taxon>Mytilinidiaceae</taxon>
        <taxon>Mytilinidion</taxon>
    </lineage>
</organism>
<evidence type="ECO:0008006" key="11">
    <source>
        <dbReference type="Google" id="ProtNLM"/>
    </source>
</evidence>
<dbReference type="Pfam" id="PF10270">
    <property type="entry name" value="MMgT"/>
    <property type="match status" value="1"/>
</dbReference>
<evidence type="ECO:0000313" key="8">
    <source>
        <dbReference type="EMBL" id="KAF2813475.1"/>
    </source>
</evidence>
<gene>
    <name evidence="8 10" type="ORF">BDZ99DRAFT_568669</name>
</gene>
<dbReference type="PANTHER" id="PTHR28144">
    <property type="entry name" value="ER MEMBRANE PROTEIN COMPLEX SUBUNIT 5"/>
    <property type="match status" value="1"/>
</dbReference>